<feature type="region of interest" description="Disordered" evidence="1">
    <location>
        <begin position="1"/>
        <end position="21"/>
    </location>
</feature>
<reference evidence="3 4" key="1">
    <citation type="journal article" date="2016" name="Stand. Genomic Sci.">
        <title>Complete genome sequence of the Antarctic Halorubrum lacusprofundi type strain ACAM 34.</title>
        <authorList>
            <person name="Anderson I.J."/>
            <person name="DasSarma P."/>
            <person name="Lucas S."/>
            <person name="Copeland A."/>
            <person name="Lapidus A."/>
            <person name="Del Rio T.G."/>
            <person name="Tice H."/>
            <person name="Dalin E."/>
            <person name="Bruce D.C."/>
            <person name="Goodwin L."/>
            <person name="Pitluck S."/>
            <person name="Sims D."/>
            <person name="Brettin T.S."/>
            <person name="Detter J.C."/>
            <person name="Han C.S."/>
            <person name="Larimer F."/>
            <person name="Hauser L."/>
            <person name="Land M."/>
            <person name="Ivanova N."/>
            <person name="Richardson P."/>
            <person name="Cavicchioli R."/>
            <person name="DasSarma S."/>
            <person name="Woese C.R."/>
            <person name="Kyrpides N.C."/>
        </authorList>
    </citation>
    <scope>NUCLEOTIDE SEQUENCE [LARGE SCALE GENOMIC DNA]</scope>
    <source>
        <strain evidence="4">ATCC 49239 / DSM 5036 / JCM 8891 / ACAM 34</strain>
    </source>
</reference>
<dbReference type="eggNOG" id="arCOG06218">
    <property type="taxonomic scope" value="Archaea"/>
</dbReference>
<evidence type="ECO:0000256" key="2">
    <source>
        <dbReference type="SAM" id="Phobius"/>
    </source>
</evidence>
<feature type="transmembrane region" description="Helical" evidence="2">
    <location>
        <begin position="195"/>
        <end position="217"/>
    </location>
</feature>
<evidence type="ECO:0000313" key="3">
    <source>
        <dbReference type="EMBL" id="ACM58488.1"/>
    </source>
</evidence>
<dbReference type="KEGG" id="hla:Hlac_2936"/>
<keyword evidence="2" id="KW-0472">Membrane</keyword>
<organism evidence="3 4">
    <name type="scientific">Halorubrum lacusprofundi (strain ATCC 49239 / DSM 5036 / JCM 8891 / ACAM 34)</name>
    <dbReference type="NCBI Taxonomy" id="416348"/>
    <lineage>
        <taxon>Archaea</taxon>
        <taxon>Methanobacteriati</taxon>
        <taxon>Methanobacteriota</taxon>
        <taxon>Stenosarchaea group</taxon>
        <taxon>Halobacteria</taxon>
        <taxon>Halobacteriales</taxon>
        <taxon>Haloferacaceae</taxon>
        <taxon>Halorubrum</taxon>
    </lineage>
</organism>
<keyword evidence="2" id="KW-0812">Transmembrane</keyword>
<sequence>MGSDRLRSSRVSSVPPSETQVTNTGSFVVCCGIANESAEALTTPFTGSRCLGFEFEITERQPFGIGIPWFQAYLDGGVATRPFTLNGPAGTLDVVPSAKRFALDTESTVITVGGSETPPERIQRFVDVRDELEPVARWVRIIPGLGTRRYVERRIAPGEEYLIAGHTERQQNEILLEGDLVITDRSPRRFAFARLWRAVFPTVVALAFVAVGVGGIAL</sequence>
<dbReference type="HOGENOM" id="CLU_1264541_0_0_2"/>
<protein>
    <submittedName>
        <fullName evidence="3">Uncharacterized protein</fullName>
    </submittedName>
</protein>
<proteinExistence type="predicted"/>
<evidence type="ECO:0000313" key="4">
    <source>
        <dbReference type="Proteomes" id="UP000000740"/>
    </source>
</evidence>
<dbReference type="AlphaFoldDB" id="B9LW98"/>
<evidence type="ECO:0000256" key="1">
    <source>
        <dbReference type="SAM" id="MobiDB-lite"/>
    </source>
</evidence>
<dbReference type="EMBL" id="CP001366">
    <property type="protein sequence ID" value="ACM58488.1"/>
    <property type="molecule type" value="Genomic_DNA"/>
</dbReference>
<dbReference type="Proteomes" id="UP000000740">
    <property type="component" value="Chromosome 2"/>
</dbReference>
<name>B9LW98_HALLT</name>
<keyword evidence="2" id="KW-1133">Transmembrane helix</keyword>
<accession>B9LW98</accession>
<keyword evidence="4" id="KW-1185">Reference proteome</keyword>
<gene>
    <name evidence="3" type="ordered locus">Hlac_2936</name>
</gene>